<comment type="caution">
    <text evidence="1">The sequence shown here is derived from an EMBL/GenBank/DDBJ whole genome shotgun (WGS) entry which is preliminary data.</text>
</comment>
<protein>
    <submittedName>
        <fullName evidence="1">Uncharacterized protein</fullName>
    </submittedName>
</protein>
<dbReference type="Proteomes" id="UP001209681">
    <property type="component" value="Unassembled WGS sequence"/>
</dbReference>
<proteinExistence type="predicted"/>
<dbReference type="EMBL" id="JAPFPW010000009">
    <property type="protein sequence ID" value="MCW7754176.1"/>
    <property type="molecule type" value="Genomic_DNA"/>
</dbReference>
<evidence type="ECO:0000313" key="2">
    <source>
        <dbReference type="Proteomes" id="UP001209681"/>
    </source>
</evidence>
<dbReference type="RefSeq" id="WP_265425095.1">
    <property type="nucleotide sequence ID" value="NZ_JAPFPW010000009.1"/>
</dbReference>
<accession>A0ABT3N9N8</accession>
<name>A0ABT3N9N8_9BACT</name>
<sequence length="79" mass="8932">MPESCRCLASEKSLEAPAIHPREIFYAFTAFALDALVRESSGPFVLRRVKTDREVITDLPDKQEMKVLCTLTKEQASDM</sequence>
<gene>
    <name evidence="1" type="ORF">OOT00_09260</name>
</gene>
<keyword evidence="2" id="KW-1185">Reference proteome</keyword>
<reference evidence="1 2" key="1">
    <citation type="submission" date="2022-11" db="EMBL/GenBank/DDBJ databases">
        <title>Desulfobotulus tamanensis H1 sp. nov. - anaerobic, alkaliphilic, sulphate reducing bacterium isolated from terrestrial mud volcano.</title>
        <authorList>
            <person name="Frolova A."/>
            <person name="Merkel A.Y."/>
            <person name="Slobodkin A.I."/>
        </authorList>
    </citation>
    <scope>NUCLEOTIDE SEQUENCE [LARGE SCALE GENOMIC DNA]</scope>
    <source>
        <strain evidence="1 2">H1</strain>
    </source>
</reference>
<evidence type="ECO:0000313" key="1">
    <source>
        <dbReference type="EMBL" id="MCW7754176.1"/>
    </source>
</evidence>
<organism evidence="1 2">
    <name type="scientific">Desulfobotulus pelophilus</name>
    <dbReference type="NCBI Taxonomy" id="2823377"/>
    <lineage>
        <taxon>Bacteria</taxon>
        <taxon>Pseudomonadati</taxon>
        <taxon>Thermodesulfobacteriota</taxon>
        <taxon>Desulfobacteria</taxon>
        <taxon>Desulfobacterales</taxon>
        <taxon>Desulfobacteraceae</taxon>
        <taxon>Desulfobotulus</taxon>
    </lineage>
</organism>